<comment type="similarity">
    <text evidence="6">Belongs to the hexokinase family.</text>
</comment>
<dbReference type="GO" id="GO:0005739">
    <property type="term" value="C:mitochondrion"/>
    <property type="evidence" value="ECO:0007669"/>
    <property type="project" value="TreeGrafter"/>
</dbReference>
<dbReference type="GO" id="GO:0005829">
    <property type="term" value="C:cytosol"/>
    <property type="evidence" value="ECO:0007669"/>
    <property type="project" value="TreeGrafter"/>
</dbReference>
<keyword evidence="3 6" id="KW-0324">Glycolysis</keyword>
<keyword evidence="6" id="KW-0808">Transferase</keyword>
<evidence type="ECO:0000256" key="4">
    <source>
        <dbReference type="ARBA" id="ARBA00044613"/>
    </source>
</evidence>
<dbReference type="InterPro" id="IPR001312">
    <property type="entry name" value="Hexokinase"/>
</dbReference>
<feature type="domain" description="Hexokinase N-terminal" evidence="7">
    <location>
        <begin position="47"/>
        <end position="203"/>
    </location>
</feature>
<keyword evidence="6" id="KW-0067">ATP-binding</keyword>
<dbReference type="EMBL" id="BDRX01000031">
    <property type="protein sequence ID" value="GBF92337.1"/>
    <property type="molecule type" value="Genomic_DNA"/>
</dbReference>
<comment type="caution">
    <text evidence="8">The sequence shown here is derived from an EMBL/GenBank/DDBJ whole genome shotgun (WGS) entry which is preliminary data.</text>
</comment>
<dbReference type="PANTHER" id="PTHR19443">
    <property type="entry name" value="HEXOKINASE"/>
    <property type="match status" value="1"/>
</dbReference>
<dbReference type="GO" id="GO:0005536">
    <property type="term" value="F:D-glucose binding"/>
    <property type="evidence" value="ECO:0007669"/>
    <property type="project" value="InterPro"/>
</dbReference>
<dbReference type="PROSITE" id="PS51257">
    <property type="entry name" value="PROKAR_LIPOPROTEIN"/>
    <property type="match status" value="1"/>
</dbReference>
<evidence type="ECO:0000256" key="1">
    <source>
        <dbReference type="ARBA" id="ARBA00004888"/>
    </source>
</evidence>
<dbReference type="GO" id="GO:0005524">
    <property type="term" value="F:ATP binding"/>
    <property type="evidence" value="ECO:0007669"/>
    <property type="project" value="UniProtKB-UniRule"/>
</dbReference>
<keyword evidence="6 8" id="KW-0418">Kinase</keyword>
<dbReference type="PRINTS" id="PR00475">
    <property type="entry name" value="HEXOKINASE"/>
</dbReference>
<dbReference type="GO" id="GO:0001678">
    <property type="term" value="P:intracellular glucose homeostasis"/>
    <property type="evidence" value="ECO:0007669"/>
    <property type="project" value="InterPro"/>
</dbReference>
<dbReference type="Gene3D" id="3.40.367.20">
    <property type="match status" value="1"/>
</dbReference>
<dbReference type="InParanoid" id="A0A2V0P583"/>
<dbReference type="GO" id="GO:0006096">
    <property type="term" value="P:glycolytic process"/>
    <property type="evidence" value="ECO:0007669"/>
    <property type="project" value="UniProtKB-KW"/>
</dbReference>
<evidence type="ECO:0000313" key="8">
    <source>
        <dbReference type="EMBL" id="GBF92337.1"/>
    </source>
</evidence>
<dbReference type="OrthoDB" id="419537at2759"/>
<dbReference type="PROSITE" id="PS51748">
    <property type="entry name" value="HEXOKINASE_2"/>
    <property type="match status" value="1"/>
</dbReference>
<dbReference type="AlphaFoldDB" id="A0A2V0P583"/>
<comment type="pathway">
    <text evidence="1">Carbohydrate degradation; glycolysis; D-glyceraldehyde 3-phosphate and glycerone phosphate from D-glucose: step 1/4.</text>
</comment>
<evidence type="ECO:0000256" key="3">
    <source>
        <dbReference type="ARBA" id="ARBA00023152"/>
    </source>
</evidence>
<dbReference type="InterPro" id="IPR043129">
    <property type="entry name" value="ATPase_NBD"/>
</dbReference>
<dbReference type="GO" id="GO:0006006">
    <property type="term" value="P:glucose metabolic process"/>
    <property type="evidence" value="ECO:0007669"/>
    <property type="project" value="TreeGrafter"/>
</dbReference>
<comment type="pathway">
    <text evidence="2">Carbohydrate metabolism; hexose metabolism.</text>
</comment>
<gene>
    <name evidence="8" type="ORF">Rsub_05539</name>
</gene>
<accession>A0A2V0P583</accession>
<proteinExistence type="inferred from homology"/>
<dbReference type="STRING" id="307507.A0A2V0P583"/>
<dbReference type="EC" id="2.7.1.-" evidence="6"/>
<evidence type="ECO:0000256" key="2">
    <source>
        <dbReference type="ARBA" id="ARBA00005028"/>
    </source>
</evidence>
<dbReference type="GO" id="GO:0004340">
    <property type="term" value="F:glucokinase activity"/>
    <property type="evidence" value="ECO:0007669"/>
    <property type="project" value="TreeGrafter"/>
</dbReference>
<comment type="catalytic activity">
    <reaction evidence="5">
        <text>D-fructose + ATP = D-fructose 6-phosphate + ADP + H(+)</text>
        <dbReference type="Rhea" id="RHEA:16125"/>
        <dbReference type="ChEBI" id="CHEBI:15378"/>
        <dbReference type="ChEBI" id="CHEBI:30616"/>
        <dbReference type="ChEBI" id="CHEBI:37721"/>
        <dbReference type="ChEBI" id="CHEBI:61527"/>
        <dbReference type="ChEBI" id="CHEBI:456216"/>
        <dbReference type="EC" id="2.7.1.1"/>
    </reaction>
    <physiologicalReaction direction="left-to-right" evidence="5">
        <dbReference type="Rhea" id="RHEA:16126"/>
    </physiologicalReaction>
</comment>
<keyword evidence="9" id="KW-1185">Reference proteome</keyword>
<sequence>MRKPASVAVCAAAGAAAVAVGAVGFYGCEQLTKRLPRYRAQRQLLAEYEAAMLPPRGEMQALEDDIVKQMEDGMRKTGSSTILMLPTYVLRMPTGEERGSCYALDIGGTNFRVMYCRLSDSHSKVEASVIEQVAIPREVYTGTADQLFGFLARSMRDFISRHNPTDLSARPTVGFCFSFPMEQLALNSARLVNWTKGFDVAGLSKWRPSGASPDAVTAINTEWGCYSSELLPRVQEDRELDAESGNAKGQMLIEKLMSGLWMGDCARRILLTFARRTQLFGAPVPPRLFEAGAFTTAHLSSIEGDSSPLRSTVARVLREALDINTAELGLEALYMVQSVCRLVVRRSARMAAVALLAILRLQGWLESPRRTVVAVDGGVFLKYYGWRVFLDEYIAEGLVHHGQDAKRLAALIQFRPQADGSCLGAAVLAAAAVAGDK</sequence>
<protein>
    <recommendedName>
        <fullName evidence="6">Phosphotransferase</fullName>
        <ecNumber evidence="6">2.7.1.-</ecNumber>
    </recommendedName>
</protein>
<keyword evidence="6" id="KW-0547">Nucleotide-binding</keyword>
<evidence type="ECO:0000256" key="6">
    <source>
        <dbReference type="RuleBase" id="RU362007"/>
    </source>
</evidence>
<name>A0A2V0P583_9CHLO</name>
<dbReference type="InterPro" id="IPR022672">
    <property type="entry name" value="Hexokinase_N"/>
</dbReference>
<dbReference type="SUPFAM" id="SSF53067">
    <property type="entry name" value="Actin-like ATPase domain"/>
    <property type="match status" value="2"/>
</dbReference>
<organism evidence="8 9">
    <name type="scientific">Raphidocelis subcapitata</name>
    <dbReference type="NCBI Taxonomy" id="307507"/>
    <lineage>
        <taxon>Eukaryota</taxon>
        <taxon>Viridiplantae</taxon>
        <taxon>Chlorophyta</taxon>
        <taxon>core chlorophytes</taxon>
        <taxon>Chlorophyceae</taxon>
        <taxon>CS clade</taxon>
        <taxon>Sphaeropleales</taxon>
        <taxon>Selenastraceae</taxon>
        <taxon>Raphidocelis</taxon>
    </lineage>
</organism>
<dbReference type="Proteomes" id="UP000247498">
    <property type="component" value="Unassembled WGS sequence"/>
</dbReference>
<evidence type="ECO:0000313" key="9">
    <source>
        <dbReference type="Proteomes" id="UP000247498"/>
    </source>
</evidence>
<evidence type="ECO:0000256" key="5">
    <source>
        <dbReference type="ARBA" id="ARBA00047905"/>
    </source>
</evidence>
<comment type="catalytic activity">
    <reaction evidence="4">
        <text>a D-hexose + ATP = a D-hexose 6-phosphate + ADP + H(+)</text>
        <dbReference type="Rhea" id="RHEA:22740"/>
        <dbReference type="ChEBI" id="CHEBI:4194"/>
        <dbReference type="ChEBI" id="CHEBI:15378"/>
        <dbReference type="ChEBI" id="CHEBI:30616"/>
        <dbReference type="ChEBI" id="CHEBI:229467"/>
        <dbReference type="ChEBI" id="CHEBI:456216"/>
        <dbReference type="EC" id="2.7.1.1"/>
    </reaction>
    <physiologicalReaction direction="left-to-right" evidence="4">
        <dbReference type="Rhea" id="RHEA:22741"/>
    </physiologicalReaction>
</comment>
<reference evidence="8 9" key="1">
    <citation type="journal article" date="2018" name="Sci. Rep.">
        <title>Raphidocelis subcapitata (=Pseudokirchneriella subcapitata) provides an insight into genome evolution and environmental adaptations in the Sphaeropleales.</title>
        <authorList>
            <person name="Suzuki S."/>
            <person name="Yamaguchi H."/>
            <person name="Nakajima N."/>
            <person name="Kawachi M."/>
        </authorList>
    </citation>
    <scope>NUCLEOTIDE SEQUENCE [LARGE SCALE GENOMIC DNA]</scope>
    <source>
        <strain evidence="8 9">NIES-35</strain>
    </source>
</reference>
<evidence type="ECO:0000259" key="7">
    <source>
        <dbReference type="Pfam" id="PF00349"/>
    </source>
</evidence>
<dbReference type="GO" id="GO:0008865">
    <property type="term" value="F:fructokinase activity"/>
    <property type="evidence" value="ECO:0007669"/>
    <property type="project" value="TreeGrafter"/>
</dbReference>
<dbReference type="UniPathway" id="UPA00242"/>
<dbReference type="FunCoup" id="A0A2V0P583">
    <property type="interactions" value="1781"/>
</dbReference>
<dbReference type="Pfam" id="PF00349">
    <property type="entry name" value="Hexokinase_1"/>
    <property type="match status" value="1"/>
</dbReference>
<dbReference type="PANTHER" id="PTHR19443:SF16">
    <property type="entry name" value="HEXOKINASE TYPE 1-RELATED"/>
    <property type="match status" value="1"/>
</dbReference>